<keyword evidence="1 8" id="KW-0813">Transport</keyword>
<evidence type="ECO:0000256" key="4">
    <source>
        <dbReference type="ARBA" id="ARBA00022737"/>
    </source>
</evidence>
<keyword evidence="2 8" id="KW-0004">4Fe-4S</keyword>
<sequence>MMFRKKISEFIIRQKHNSGKPITDFFGGIYPKENKSPANLHDINFLPIFPEYRVAIKQHIGTETDLIVHAGDKVLKGQPLTRGVGNQVPVHAPTSGTVQGFVTQPNASYFQEQVLTVQIQSDGLDAPYALAPFDYLKAKSSDIINEIHQCGIVGLGGAGFPTAVKVNHTTDDVSIDTIILNAAECEPYISADDRLMREHAKELIQGLDIIRKILHPKRILIGIEDNKPEAISALHAALETTSIDLIRLATKIIVVPTKYPSGGAKQLVTLLTGKEIPSGQHATALGILMLNVGTVYAVQQAIVMRIPLIERVVTFAGQLYQMPGNYWVRVGTPIKALMEYFNVSLDELDKQPLLMGGPMMGYAIDLDSSVVKTTNCLLARSLNEKPKSAPEQPCIRCGECVNVCPSRLLPQQLFWYSQGKEYEKATQHNLFDCIECGACEFVCPSHIPLVHYYKVAKQEIKTEKEEALMAQKAKERYEAKLKRIEAEKIAREERHKNINVNLNDKDKSAVEAAIARVKAKKAAVENTNLPPQTSLFSEDNSIVDIPATSTDSQTNFQDSKKAAIEAALARAKAKKLNQNVKETEKNTSTQSGKDDVSSSLVVKDNIEQNFVDPRKAAVEAALARAKARRAGQLDGKETLNHLNANDKTSVTQLNEDVAINMNNNVIAQNKQTITVNEPSKEENRKAAIIAAQERAKAKRTLHEQKNSDTPSLVQDDAKVITHHSDMDKESQRKKAIEQARLRAIAKRDEALKNNENV</sequence>
<evidence type="ECO:0000256" key="2">
    <source>
        <dbReference type="ARBA" id="ARBA00022485"/>
    </source>
</evidence>
<dbReference type="NCBIfam" id="TIGR01945">
    <property type="entry name" value="rnfC"/>
    <property type="match status" value="1"/>
</dbReference>
<keyword evidence="7 8" id="KW-0411">Iron-sulfur</keyword>
<keyword evidence="6 8" id="KW-0408">Iron</keyword>
<feature type="domain" description="4Fe-4S ferredoxin-type" evidence="11">
    <location>
        <begin position="424"/>
        <end position="453"/>
    </location>
</feature>
<dbReference type="InterPro" id="IPR017896">
    <property type="entry name" value="4Fe4S_Fe-S-bd"/>
</dbReference>
<reference evidence="12 13" key="1">
    <citation type="submission" date="2024-09" db="EMBL/GenBank/DDBJ databases">
        <authorList>
            <person name="Sun Q."/>
            <person name="Mori K."/>
        </authorList>
    </citation>
    <scope>NUCLEOTIDE SEQUENCE [LARGE SCALE GENOMIC DNA]</scope>
    <source>
        <strain evidence="12 13">CCM 8545</strain>
    </source>
</reference>
<keyword evidence="8" id="KW-0997">Cell inner membrane</keyword>
<feature type="binding site" evidence="8">
    <location>
        <position position="433"/>
    </location>
    <ligand>
        <name>[4Fe-4S] cluster</name>
        <dbReference type="ChEBI" id="CHEBI:49883"/>
        <label>2</label>
    </ligand>
</feature>
<dbReference type="InterPro" id="IPR026902">
    <property type="entry name" value="RnfC_N"/>
</dbReference>
<feature type="coiled-coil region" evidence="9">
    <location>
        <begin position="453"/>
        <end position="494"/>
    </location>
</feature>
<dbReference type="Pfam" id="PF01512">
    <property type="entry name" value="Complex1_51K"/>
    <property type="match status" value="1"/>
</dbReference>
<dbReference type="HAMAP" id="MF_00461">
    <property type="entry name" value="RsxC_RnfC"/>
    <property type="match status" value="1"/>
</dbReference>
<dbReference type="NCBIfam" id="NF003454">
    <property type="entry name" value="PRK05035.1"/>
    <property type="match status" value="1"/>
</dbReference>
<dbReference type="InterPro" id="IPR017900">
    <property type="entry name" value="4Fe4S_Fe_S_CS"/>
</dbReference>
<dbReference type="PROSITE" id="PS00198">
    <property type="entry name" value="4FE4S_FER_1"/>
    <property type="match status" value="2"/>
</dbReference>
<dbReference type="InterPro" id="IPR010208">
    <property type="entry name" value="Ion_transpt_RnfC/RsxC"/>
</dbReference>
<evidence type="ECO:0000313" key="12">
    <source>
        <dbReference type="EMBL" id="MFC0179315.1"/>
    </source>
</evidence>
<evidence type="ECO:0000256" key="3">
    <source>
        <dbReference type="ARBA" id="ARBA00022723"/>
    </source>
</evidence>
<evidence type="ECO:0000256" key="5">
    <source>
        <dbReference type="ARBA" id="ARBA00022982"/>
    </source>
</evidence>
<evidence type="ECO:0000256" key="8">
    <source>
        <dbReference type="HAMAP-Rule" id="MF_00461"/>
    </source>
</evidence>
<evidence type="ECO:0000313" key="13">
    <source>
        <dbReference type="Proteomes" id="UP001589758"/>
    </source>
</evidence>
<feature type="region of interest" description="Disordered" evidence="10">
    <location>
        <begin position="577"/>
        <end position="596"/>
    </location>
</feature>
<keyword evidence="9" id="KW-0175">Coiled coil</keyword>
<evidence type="ECO:0000256" key="1">
    <source>
        <dbReference type="ARBA" id="ARBA00022448"/>
    </source>
</evidence>
<dbReference type="InterPro" id="IPR037225">
    <property type="entry name" value="Nuo51_FMN-bd_sf"/>
</dbReference>
<dbReference type="PROSITE" id="PS51379">
    <property type="entry name" value="4FE4S_FER_2"/>
    <property type="match status" value="2"/>
</dbReference>
<feature type="binding site" evidence="8">
    <location>
        <position position="400"/>
    </location>
    <ligand>
        <name>[4Fe-4S] cluster</name>
        <dbReference type="ChEBI" id="CHEBI:49883"/>
        <label>1</label>
    </ligand>
</feature>
<dbReference type="PANTHER" id="PTHR43034">
    <property type="entry name" value="ION-TRANSLOCATING OXIDOREDUCTASE COMPLEX SUBUNIT C"/>
    <property type="match status" value="1"/>
</dbReference>
<dbReference type="Pfam" id="PF12838">
    <property type="entry name" value="Fer4_7"/>
    <property type="match status" value="1"/>
</dbReference>
<dbReference type="PANTHER" id="PTHR43034:SF2">
    <property type="entry name" value="ION-TRANSLOCATING OXIDOREDUCTASE COMPLEX SUBUNIT C"/>
    <property type="match status" value="1"/>
</dbReference>
<keyword evidence="8" id="KW-1003">Cell membrane</keyword>
<comment type="function">
    <text evidence="8">Part of a membrane-bound complex that couples electron transfer with translocation of ions across the membrane.</text>
</comment>
<feature type="binding site" evidence="8">
    <location>
        <position position="436"/>
    </location>
    <ligand>
        <name>[4Fe-4S] cluster</name>
        <dbReference type="ChEBI" id="CHEBI:49883"/>
        <label>2</label>
    </ligand>
</feature>
<dbReference type="Proteomes" id="UP001589758">
    <property type="component" value="Unassembled WGS sequence"/>
</dbReference>
<proteinExistence type="inferred from homology"/>
<keyword evidence="4 8" id="KW-0677">Repeat</keyword>
<dbReference type="EC" id="7.-.-.-" evidence="8"/>
<comment type="subunit">
    <text evidence="8">The complex is composed of six subunits: RnfA, RnfB, RnfC, RnfD, RnfE and RnfG.</text>
</comment>
<keyword evidence="13" id="KW-1185">Reference proteome</keyword>
<dbReference type="EMBL" id="JBHLXE010000044">
    <property type="protein sequence ID" value="MFC0179315.1"/>
    <property type="molecule type" value="Genomic_DNA"/>
</dbReference>
<keyword evidence="8" id="KW-1278">Translocase</keyword>
<keyword evidence="5 8" id="KW-0249">Electron transport</keyword>
<protein>
    <recommendedName>
        <fullName evidence="8">Ion-translocating oxidoreductase complex subunit C</fullName>
        <ecNumber evidence="8">7.-.-.-</ecNumber>
    </recommendedName>
    <alternativeName>
        <fullName evidence="8">Rnf electron transport complex subunit C</fullName>
    </alternativeName>
</protein>
<feature type="binding site" evidence="8">
    <location>
        <position position="397"/>
    </location>
    <ligand>
        <name>[4Fe-4S] cluster</name>
        <dbReference type="ChEBI" id="CHEBI:49883"/>
        <label>1</label>
    </ligand>
</feature>
<keyword evidence="3 8" id="KW-0479">Metal-binding</keyword>
<dbReference type="InterPro" id="IPR011538">
    <property type="entry name" value="Nuo51_FMN-bd"/>
</dbReference>
<comment type="cofactor">
    <cofactor evidence="8">
        <name>[4Fe-4S] cluster</name>
        <dbReference type="ChEBI" id="CHEBI:49883"/>
    </cofactor>
    <text evidence="8">Binds 2 [4Fe-4S] clusters per subunit.</text>
</comment>
<feature type="compositionally biased region" description="Polar residues" evidence="10">
    <location>
        <begin position="577"/>
        <end position="591"/>
    </location>
</feature>
<evidence type="ECO:0000256" key="6">
    <source>
        <dbReference type="ARBA" id="ARBA00023004"/>
    </source>
</evidence>
<dbReference type="Gene3D" id="3.40.50.11540">
    <property type="entry name" value="NADH-ubiquinone oxidoreductase 51kDa subunit"/>
    <property type="match status" value="1"/>
</dbReference>
<accession>A0ABV6C8L1</accession>
<comment type="similarity">
    <text evidence="8">Belongs to the 4Fe4S bacterial-type ferredoxin family. RnfC subfamily.</text>
</comment>
<dbReference type="RefSeq" id="WP_385876414.1">
    <property type="nucleotide sequence ID" value="NZ_JBHLXE010000044.1"/>
</dbReference>
<dbReference type="Pfam" id="PF13375">
    <property type="entry name" value="RnfC_N"/>
    <property type="match status" value="1"/>
</dbReference>
<name>A0ABV6C8L1_9GAMM</name>
<evidence type="ECO:0000256" key="10">
    <source>
        <dbReference type="SAM" id="MobiDB-lite"/>
    </source>
</evidence>
<organism evidence="12 13">
    <name type="scientific">Thorsellia kenyensis</name>
    <dbReference type="NCBI Taxonomy" id="1549888"/>
    <lineage>
        <taxon>Bacteria</taxon>
        <taxon>Pseudomonadati</taxon>
        <taxon>Pseudomonadota</taxon>
        <taxon>Gammaproteobacteria</taxon>
        <taxon>Enterobacterales</taxon>
        <taxon>Thorselliaceae</taxon>
        <taxon>Thorsellia</taxon>
    </lineage>
</organism>
<dbReference type="Gene3D" id="3.30.70.20">
    <property type="match status" value="1"/>
</dbReference>
<dbReference type="SUPFAM" id="SSF142019">
    <property type="entry name" value="Nqo1 FMN-binding domain-like"/>
    <property type="match status" value="1"/>
</dbReference>
<keyword evidence="8" id="KW-0472">Membrane</keyword>
<evidence type="ECO:0000256" key="7">
    <source>
        <dbReference type="ARBA" id="ARBA00023014"/>
    </source>
</evidence>
<feature type="binding site" evidence="8">
    <location>
        <position position="443"/>
    </location>
    <ligand>
        <name>[4Fe-4S] cluster</name>
        <dbReference type="ChEBI" id="CHEBI:49883"/>
        <label>1</label>
    </ligand>
</feature>
<gene>
    <name evidence="12" type="primary">rsxC</name>
    <name evidence="8" type="synonym">rnfC</name>
    <name evidence="12" type="ORF">ACFFIT_04265</name>
</gene>
<feature type="domain" description="4Fe-4S ferredoxin-type" evidence="11">
    <location>
        <begin position="384"/>
        <end position="414"/>
    </location>
</feature>
<evidence type="ECO:0000259" key="11">
    <source>
        <dbReference type="PROSITE" id="PS51379"/>
    </source>
</evidence>
<feature type="binding site" evidence="8">
    <location>
        <position position="404"/>
    </location>
    <ligand>
        <name>[4Fe-4S] cluster</name>
        <dbReference type="ChEBI" id="CHEBI:49883"/>
        <label>2</label>
    </ligand>
</feature>
<feature type="binding site" evidence="8">
    <location>
        <position position="439"/>
    </location>
    <ligand>
        <name>[4Fe-4S] cluster</name>
        <dbReference type="ChEBI" id="CHEBI:49883"/>
        <label>2</label>
    </ligand>
</feature>
<comment type="subcellular location">
    <subcellularLocation>
        <location evidence="8">Cell inner membrane</location>
        <topology evidence="8">Peripheral membrane protein</topology>
    </subcellularLocation>
</comment>
<comment type="caution">
    <text evidence="12">The sequence shown here is derived from an EMBL/GenBank/DDBJ whole genome shotgun (WGS) entry which is preliminary data.</text>
</comment>
<dbReference type="SUPFAM" id="SSF46548">
    <property type="entry name" value="alpha-helical ferredoxin"/>
    <property type="match status" value="1"/>
</dbReference>
<feature type="binding site" evidence="8">
    <location>
        <position position="394"/>
    </location>
    <ligand>
        <name>[4Fe-4S] cluster</name>
        <dbReference type="ChEBI" id="CHEBI:49883"/>
        <label>1</label>
    </ligand>
</feature>
<evidence type="ECO:0000256" key="9">
    <source>
        <dbReference type="SAM" id="Coils"/>
    </source>
</evidence>